<dbReference type="Proteomes" id="UP001279734">
    <property type="component" value="Unassembled WGS sequence"/>
</dbReference>
<protein>
    <submittedName>
        <fullName evidence="1">Uncharacterized protein</fullName>
    </submittedName>
</protein>
<evidence type="ECO:0000313" key="2">
    <source>
        <dbReference type="Proteomes" id="UP001279734"/>
    </source>
</evidence>
<keyword evidence="2" id="KW-1185">Reference proteome</keyword>
<comment type="caution">
    <text evidence="1">The sequence shown here is derived from an EMBL/GenBank/DDBJ whole genome shotgun (WGS) entry which is preliminary data.</text>
</comment>
<evidence type="ECO:0000313" key="1">
    <source>
        <dbReference type="EMBL" id="GMH06049.1"/>
    </source>
</evidence>
<proteinExistence type="predicted"/>
<organism evidence="1 2">
    <name type="scientific">Nepenthes gracilis</name>
    <name type="common">Slender pitcher plant</name>
    <dbReference type="NCBI Taxonomy" id="150966"/>
    <lineage>
        <taxon>Eukaryota</taxon>
        <taxon>Viridiplantae</taxon>
        <taxon>Streptophyta</taxon>
        <taxon>Embryophyta</taxon>
        <taxon>Tracheophyta</taxon>
        <taxon>Spermatophyta</taxon>
        <taxon>Magnoliopsida</taxon>
        <taxon>eudicotyledons</taxon>
        <taxon>Gunneridae</taxon>
        <taxon>Pentapetalae</taxon>
        <taxon>Caryophyllales</taxon>
        <taxon>Nepenthaceae</taxon>
        <taxon>Nepenthes</taxon>
    </lineage>
</organism>
<gene>
    <name evidence="1" type="ORF">Nepgr_007889</name>
</gene>
<dbReference type="EMBL" id="BSYO01000006">
    <property type="protein sequence ID" value="GMH06049.1"/>
    <property type="molecule type" value="Genomic_DNA"/>
</dbReference>
<reference evidence="1" key="1">
    <citation type="submission" date="2023-05" db="EMBL/GenBank/DDBJ databases">
        <title>Nepenthes gracilis genome sequencing.</title>
        <authorList>
            <person name="Fukushima K."/>
        </authorList>
    </citation>
    <scope>NUCLEOTIDE SEQUENCE</scope>
    <source>
        <strain evidence="1">SING2019-196</strain>
    </source>
</reference>
<dbReference type="AlphaFoldDB" id="A0AAD3S7Y6"/>
<name>A0AAD3S7Y6_NEPGR</name>
<sequence length="92" mass="9993">MRNLGAAAAMVNSDPDSADCMAKGMLLMVSAILISRMPFGCCECGEWVMLLLVRLICDVAVSCCPLKFTAGLCCCKLVVVWFGSPFVLLRRR</sequence>
<accession>A0AAD3S7Y6</accession>